<evidence type="ECO:0000256" key="3">
    <source>
        <dbReference type="ARBA" id="ARBA00022705"/>
    </source>
</evidence>
<evidence type="ECO:0008006" key="9">
    <source>
        <dbReference type="Google" id="ProtNLM"/>
    </source>
</evidence>
<keyword evidence="3" id="KW-0235">DNA replication</keyword>
<keyword evidence="5" id="KW-0131">Cell cycle</keyword>
<feature type="compositionally biased region" description="Acidic residues" evidence="6">
    <location>
        <begin position="139"/>
        <end position="152"/>
    </location>
</feature>
<comment type="subcellular location">
    <subcellularLocation>
        <location evidence="1">Nucleus</location>
    </subcellularLocation>
</comment>
<dbReference type="GO" id="GO:0000727">
    <property type="term" value="P:double-strand break repair via break-induced replication"/>
    <property type="evidence" value="ECO:0007669"/>
    <property type="project" value="TreeGrafter"/>
</dbReference>
<evidence type="ECO:0000313" key="8">
    <source>
        <dbReference type="Proteomes" id="UP000321570"/>
    </source>
</evidence>
<comment type="similarity">
    <text evidence="2">Belongs to the CDC45 family.</text>
</comment>
<dbReference type="GO" id="GO:0006270">
    <property type="term" value="P:DNA replication initiation"/>
    <property type="evidence" value="ECO:0007669"/>
    <property type="project" value="InterPro"/>
</dbReference>
<evidence type="ECO:0000256" key="4">
    <source>
        <dbReference type="ARBA" id="ARBA00023242"/>
    </source>
</evidence>
<evidence type="ECO:0000256" key="6">
    <source>
        <dbReference type="SAM" id="MobiDB-lite"/>
    </source>
</evidence>
<dbReference type="PANTHER" id="PTHR10507">
    <property type="entry name" value="CDC45-RELATED PROTEIN"/>
    <property type="match status" value="1"/>
</dbReference>
<dbReference type="InterPro" id="IPR003874">
    <property type="entry name" value="CDC45"/>
</dbReference>
<dbReference type="GO" id="GO:0003682">
    <property type="term" value="F:chromatin binding"/>
    <property type="evidence" value="ECO:0007669"/>
    <property type="project" value="TreeGrafter"/>
</dbReference>
<organism evidence="7 8">
    <name type="scientific">Hymenolepis diminuta</name>
    <name type="common">Rat tapeworm</name>
    <dbReference type="NCBI Taxonomy" id="6216"/>
    <lineage>
        <taxon>Eukaryota</taxon>
        <taxon>Metazoa</taxon>
        <taxon>Spiralia</taxon>
        <taxon>Lophotrochozoa</taxon>
        <taxon>Platyhelminthes</taxon>
        <taxon>Cestoda</taxon>
        <taxon>Eucestoda</taxon>
        <taxon>Cyclophyllidea</taxon>
        <taxon>Hymenolepididae</taxon>
        <taxon>Hymenolepis</taxon>
    </lineage>
</organism>
<dbReference type="GO" id="GO:1902977">
    <property type="term" value="P:mitotic DNA replication preinitiation complex assembly"/>
    <property type="evidence" value="ECO:0007669"/>
    <property type="project" value="TreeGrafter"/>
</dbReference>
<sequence>MGLIEDIRKEFIDPVSGEHILVLITPEVDSVCSSRILRHICRHSMLLYSIIIVSNKEELKQRFTENKENFTYVLLVNCGANFDILEELNASESTIFFVCDSHRPIHVKNYYNQRQVKLITLNERTEGIPKFEDIFREESSDESEESEGEDSEGVGSAAERRHRRNLRRAEKQINRRKWERRREEILLEYESFSYYATATSIVLFDVAWKQSLDNLTLLWCAIVGHMSQAMLYKINRAHYLDQIENLHSHVTRLLHASNQAGRNNRRSSITTNGNSRKDSITFTEELALWLYRHWSLKESMETTMLTSTRFKLFTKDGRSQMQDFLAHIGISQRDCAQKYSILSLEVRDNLDSLFANAAERYGFKRKEFFMPSFTLQLVYRTPLSAMDVFWLILSGLECQNKSPSECFHAAGDMLNTNWNTESLEKWMSDIQAQLHLLIQQVRALHDAEEVVGFGPFLYVYIARSSLQSLAFRNPQFALLIARYLLTMKAAFCPKMGRKRIVKKMPLVLCVDSTTEENHIFLVGIPPLQGEDDRNLFGQAFAAAVKSSGARAKLKHFDTNCVELHRQDMLKFFEALAALLRD</sequence>
<evidence type="ECO:0000256" key="2">
    <source>
        <dbReference type="ARBA" id="ARBA00010727"/>
    </source>
</evidence>
<dbReference type="Pfam" id="PF02724">
    <property type="entry name" value="CDC45"/>
    <property type="match status" value="1"/>
</dbReference>
<dbReference type="Proteomes" id="UP000321570">
    <property type="component" value="Unassembled WGS sequence"/>
</dbReference>
<dbReference type="GO" id="GO:0031261">
    <property type="term" value="C:DNA replication preinitiation complex"/>
    <property type="evidence" value="ECO:0007669"/>
    <property type="project" value="TreeGrafter"/>
</dbReference>
<evidence type="ECO:0000313" key="7">
    <source>
        <dbReference type="EMBL" id="VUZ45459.1"/>
    </source>
</evidence>
<evidence type="ECO:0000256" key="5">
    <source>
        <dbReference type="ARBA" id="ARBA00023306"/>
    </source>
</evidence>
<feature type="region of interest" description="Disordered" evidence="6">
    <location>
        <begin position="138"/>
        <end position="163"/>
    </location>
</feature>
<name>A0A564YET4_HYMDI</name>
<dbReference type="EMBL" id="CABIJS010000177">
    <property type="protein sequence ID" value="VUZ45459.1"/>
    <property type="molecule type" value="Genomic_DNA"/>
</dbReference>
<gene>
    <name evidence="7" type="ORF">WMSIL1_LOCUS5464</name>
</gene>
<protein>
    <recommendedName>
        <fullName evidence="9">CDC45-like protein</fullName>
    </recommendedName>
</protein>
<keyword evidence="8" id="KW-1185">Reference proteome</keyword>
<evidence type="ECO:0000256" key="1">
    <source>
        <dbReference type="ARBA" id="ARBA00004123"/>
    </source>
</evidence>
<reference evidence="7 8" key="1">
    <citation type="submission" date="2019-07" db="EMBL/GenBank/DDBJ databases">
        <authorList>
            <person name="Jastrzebski P J."/>
            <person name="Paukszto L."/>
            <person name="Jastrzebski P J."/>
        </authorList>
    </citation>
    <scope>NUCLEOTIDE SEQUENCE [LARGE SCALE GENOMIC DNA]</scope>
    <source>
        <strain evidence="7 8">WMS-il1</strain>
    </source>
</reference>
<keyword evidence="4" id="KW-0539">Nucleus</keyword>
<proteinExistence type="inferred from homology"/>
<dbReference type="GO" id="GO:0003688">
    <property type="term" value="F:DNA replication origin binding"/>
    <property type="evidence" value="ECO:0007669"/>
    <property type="project" value="TreeGrafter"/>
</dbReference>
<dbReference type="PANTHER" id="PTHR10507:SF0">
    <property type="entry name" value="CELL DIVISION CONTROL PROTEIN 45 HOMOLOG"/>
    <property type="match status" value="1"/>
</dbReference>
<accession>A0A564YET4</accession>
<dbReference type="GO" id="GO:0003697">
    <property type="term" value="F:single-stranded DNA binding"/>
    <property type="evidence" value="ECO:0007669"/>
    <property type="project" value="TreeGrafter"/>
</dbReference>
<dbReference type="AlphaFoldDB" id="A0A564YET4"/>